<feature type="signal peptide" evidence="1">
    <location>
        <begin position="1"/>
        <end position="19"/>
    </location>
</feature>
<proteinExistence type="predicted"/>
<evidence type="ECO:0000313" key="3">
    <source>
        <dbReference type="Proteomes" id="UP000670092"/>
    </source>
</evidence>
<dbReference type="Proteomes" id="UP000670092">
    <property type="component" value="Unassembled WGS sequence"/>
</dbReference>
<comment type="caution">
    <text evidence="2">The sequence shown here is derived from an EMBL/GenBank/DDBJ whole genome shotgun (WGS) entry which is preliminary data.</text>
</comment>
<dbReference type="VEuPathDB" id="FungiDB:I7I52_09725"/>
<keyword evidence="1" id="KW-0732">Signal</keyword>
<evidence type="ECO:0000313" key="2">
    <source>
        <dbReference type="EMBL" id="KAG5299419.1"/>
    </source>
</evidence>
<protein>
    <submittedName>
        <fullName evidence="2">Uncharacterized protein</fullName>
    </submittedName>
</protein>
<organism evidence="2 3">
    <name type="scientific">Ajellomyces capsulatus</name>
    <name type="common">Darling's disease fungus</name>
    <name type="synonym">Histoplasma capsulatum</name>
    <dbReference type="NCBI Taxonomy" id="5037"/>
    <lineage>
        <taxon>Eukaryota</taxon>
        <taxon>Fungi</taxon>
        <taxon>Dikarya</taxon>
        <taxon>Ascomycota</taxon>
        <taxon>Pezizomycotina</taxon>
        <taxon>Eurotiomycetes</taxon>
        <taxon>Eurotiomycetidae</taxon>
        <taxon>Onygenales</taxon>
        <taxon>Ajellomycetaceae</taxon>
        <taxon>Histoplasma</taxon>
    </lineage>
</organism>
<sequence>MSCYLNSALLLCVHRSLRCSAPPCPSGCLEGADAACALPWDVKQIHTYIQCLMFASLHLLSV</sequence>
<reference evidence="2 3" key="1">
    <citation type="submission" date="2021-01" db="EMBL/GenBank/DDBJ databases">
        <title>Chromosome-level genome assembly of a human fungal pathogen reveals clustering of transcriptionally co-regulated genes.</title>
        <authorList>
            <person name="Voorhies M."/>
            <person name="Cohen S."/>
            <person name="Shea T.P."/>
            <person name="Petrus S."/>
            <person name="Munoz J.F."/>
            <person name="Poplawski S."/>
            <person name="Goldman W.E."/>
            <person name="Michael T."/>
            <person name="Cuomo C.A."/>
            <person name="Sil A."/>
            <person name="Beyhan S."/>
        </authorList>
    </citation>
    <scope>NUCLEOTIDE SEQUENCE [LARGE SCALE GENOMIC DNA]</scope>
    <source>
        <strain evidence="2 3">G184AR</strain>
    </source>
</reference>
<gene>
    <name evidence="2" type="ORF">I7I52_09725</name>
</gene>
<dbReference type="EMBL" id="JAEVHI010000002">
    <property type="protein sequence ID" value="KAG5299419.1"/>
    <property type="molecule type" value="Genomic_DNA"/>
</dbReference>
<feature type="chain" id="PRO_5034688675" evidence="1">
    <location>
        <begin position="20"/>
        <end position="62"/>
    </location>
</feature>
<evidence type="ECO:0000256" key="1">
    <source>
        <dbReference type="SAM" id="SignalP"/>
    </source>
</evidence>
<dbReference type="AlphaFoldDB" id="A0A8H8D386"/>
<accession>A0A8H8D386</accession>
<name>A0A8H8D386_AJECA</name>